<name>A0A2P4Y0E8_9STRA</name>
<reference evidence="1 2" key="1">
    <citation type="journal article" date="2017" name="Genome Biol. Evol.">
        <title>Phytophthora megakarya and P. palmivora, closely related causal agents of cacao black pod rot, underwent increases in genome sizes and gene numbers by different mechanisms.</title>
        <authorList>
            <person name="Ali S.S."/>
            <person name="Shao J."/>
            <person name="Lary D.J."/>
            <person name="Kronmiller B."/>
            <person name="Shen D."/>
            <person name="Strem M.D."/>
            <person name="Amoako-Attah I."/>
            <person name="Akrofi A.Y."/>
            <person name="Begoude B.A."/>
            <person name="Ten Hoopen G.M."/>
            <person name="Coulibaly K."/>
            <person name="Kebe B.I."/>
            <person name="Melnick R.L."/>
            <person name="Guiltinan M.J."/>
            <person name="Tyler B.M."/>
            <person name="Meinhardt L.W."/>
            <person name="Bailey B.A."/>
        </authorList>
    </citation>
    <scope>NUCLEOTIDE SEQUENCE [LARGE SCALE GENOMIC DNA]</scope>
    <source>
        <strain evidence="2">sbr112.9</strain>
    </source>
</reference>
<comment type="caution">
    <text evidence="1">The sequence shown here is derived from an EMBL/GenBank/DDBJ whole genome shotgun (WGS) entry which is preliminary data.</text>
</comment>
<dbReference type="EMBL" id="NCKW01006545">
    <property type="protein sequence ID" value="POM71276.1"/>
    <property type="molecule type" value="Genomic_DNA"/>
</dbReference>
<evidence type="ECO:0000313" key="2">
    <source>
        <dbReference type="Proteomes" id="UP000237271"/>
    </source>
</evidence>
<keyword evidence="2" id="KW-1185">Reference proteome</keyword>
<organism evidence="1 2">
    <name type="scientific">Phytophthora palmivora</name>
    <dbReference type="NCBI Taxonomy" id="4796"/>
    <lineage>
        <taxon>Eukaryota</taxon>
        <taxon>Sar</taxon>
        <taxon>Stramenopiles</taxon>
        <taxon>Oomycota</taxon>
        <taxon>Peronosporomycetes</taxon>
        <taxon>Peronosporales</taxon>
        <taxon>Peronosporaceae</taxon>
        <taxon>Phytophthora</taxon>
    </lineage>
</organism>
<evidence type="ECO:0000313" key="1">
    <source>
        <dbReference type="EMBL" id="POM71276.1"/>
    </source>
</evidence>
<dbReference type="Proteomes" id="UP000237271">
    <property type="component" value="Unassembled WGS sequence"/>
</dbReference>
<protein>
    <submittedName>
        <fullName evidence="1">Uncharacterized protein</fullName>
    </submittedName>
</protein>
<dbReference type="AlphaFoldDB" id="A0A2P4Y0E8"/>
<gene>
    <name evidence="1" type="ORF">PHPALM_12173</name>
</gene>
<accession>A0A2P4Y0E8</accession>
<sequence>MVGRLGYDVNVHGATQDPSTKIPRGLFSLLLSVTVPSIDFYWWGRKPVHCMCMCSVMTPPTVNRSVKVSRPTTMVSKGSERLSCVDGRSGHKRLTPPENVLDTDLTKVTRFCWSGILLLLPEAGNTDKNAIITPSSSLMVARPSLGFRNDANVLAIDRKKSFKITFYCENCSIDDPKSYL</sequence>
<proteinExistence type="predicted"/>